<feature type="transmembrane region" description="Helical" evidence="6">
    <location>
        <begin position="213"/>
        <end position="231"/>
    </location>
</feature>
<dbReference type="SUPFAM" id="SSF103481">
    <property type="entry name" value="Multidrug resistance efflux transporter EmrE"/>
    <property type="match status" value="2"/>
</dbReference>
<name>A0ABT6USS0_9GAMM</name>
<feature type="transmembrane region" description="Helical" evidence="6">
    <location>
        <begin position="37"/>
        <end position="55"/>
    </location>
</feature>
<evidence type="ECO:0000256" key="5">
    <source>
        <dbReference type="SAM" id="MobiDB-lite"/>
    </source>
</evidence>
<dbReference type="PANTHER" id="PTHR22911">
    <property type="entry name" value="ACYL-MALONYL CONDENSING ENZYME-RELATED"/>
    <property type="match status" value="1"/>
</dbReference>
<evidence type="ECO:0000256" key="2">
    <source>
        <dbReference type="ARBA" id="ARBA00022692"/>
    </source>
</evidence>
<feature type="transmembrane region" description="Helical" evidence="6">
    <location>
        <begin position="153"/>
        <end position="174"/>
    </location>
</feature>
<keyword evidence="2 6" id="KW-0812">Transmembrane</keyword>
<feature type="transmembrane region" description="Helical" evidence="6">
    <location>
        <begin position="99"/>
        <end position="121"/>
    </location>
</feature>
<dbReference type="Proteomes" id="UP001229025">
    <property type="component" value="Unassembled WGS sequence"/>
</dbReference>
<comment type="caution">
    <text evidence="8">The sequence shown here is derived from an EMBL/GenBank/DDBJ whole genome shotgun (WGS) entry which is preliminary data.</text>
</comment>
<dbReference type="InterPro" id="IPR000620">
    <property type="entry name" value="EamA_dom"/>
</dbReference>
<accession>A0ABT6USS0</accession>
<feature type="transmembrane region" description="Helical" evidence="6">
    <location>
        <begin position="243"/>
        <end position="265"/>
    </location>
</feature>
<dbReference type="PANTHER" id="PTHR22911:SF6">
    <property type="entry name" value="SOLUTE CARRIER FAMILY 35 MEMBER G1"/>
    <property type="match status" value="1"/>
</dbReference>
<evidence type="ECO:0000256" key="1">
    <source>
        <dbReference type="ARBA" id="ARBA00004141"/>
    </source>
</evidence>
<evidence type="ECO:0000256" key="3">
    <source>
        <dbReference type="ARBA" id="ARBA00022989"/>
    </source>
</evidence>
<dbReference type="EMBL" id="JASCSA010000012">
    <property type="protein sequence ID" value="MDI5885456.1"/>
    <property type="molecule type" value="Genomic_DNA"/>
</dbReference>
<gene>
    <name evidence="8" type="ORF">QLT01_13965</name>
</gene>
<evidence type="ECO:0000259" key="7">
    <source>
        <dbReference type="Pfam" id="PF00892"/>
    </source>
</evidence>
<reference evidence="9" key="2">
    <citation type="submission" date="2023-07" db="EMBL/GenBank/DDBJ databases">
        <title>Genome-based characterization of strain KMM 296 and proposal for reclassification of Cobetia litoralis and Cobetia pacifica, and emended description of the species Cobetia amphilecti and Cobetia marina.</title>
        <authorList>
            <person name="Balabanova L."/>
            <person name="Nedashkovskaya O."/>
        </authorList>
    </citation>
    <scope>NUCLEOTIDE SEQUENCE [LARGE SCALE GENOMIC DNA]</scope>
    <source>
        <strain evidence="9">NRIC 0815</strain>
    </source>
</reference>
<dbReference type="RefSeq" id="WP_235507041.1">
    <property type="nucleotide sequence ID" value="NZ_JASCSA010000012.1"/>
</dbReference>
<feature type="domain" description="EamA" evidence="7">
    <location>
        <begin position="185"/>
        <end position="310"/>
    </location>
</feature>
<evidence type="ECO:0000256" key="6">
    <source>
        <dbReference type="SAM" id="Phobius"/>
    </source>
</evidence>
<evidence type="ECO:0000256" key="4">
    <source>
        <dbReference type="ARBA" id="ARBA00023136"/>
    </source>
</evidence>
<dbReference type="Pfam" id="PF00892">
    <property type="entry name" value="EamA"/>
    <property type="match status" value="2"/>
</dbReference>
<sequence length="322" mass="33409">MSAGKSDASCPASQPASSPASSPAAASSTEGENRPRAVILMCLSAISFALMGAMVKLSGDLPLFEKVFVRNLVSLGVAVVMVRMAGARLLGHWHHQPMLMARSLIGLGGVMSFFYAIDHLLLADATILNKLSPFFVSLFAGLFLAERLGGWRLVGMLVAFSGAALVIKPQLAFAEGGVEALLPAMVGLGSAMLAGAAYTLIRAMRGREASATIVLHFSLVSSVVTLVPMLMNPVMPSGPQALALLGIGIFAAGGQILMTTAYRLAPAGEVSIYSYLTIVFSALAGWAIWGEVPDIASLIGFVLIAGVALIGWHASRVAGRVV</sequence>
<feature type="transmembrane region" description="Helical" evidence="6">
    <location>
        <begin position="272"/>
        <end position="289"/>
    </location>
</feature>
<dbReference type="InterPro" id="IPR037185">
    <property type="entry name" value="EmrE-like"/>
</dbReference>
<evidence type="ECO:0000313" key="9">
    <source>
        <dbReference type="Proteomes" id="UP001229025"/>
    </source>
</evidence>
<feature type="transmembrane region" description="Helical" evidence="6">
    <location>
        <begin position="67"/>
        <end position="87"/>
    </location>
</feature>
<keyword evidence="3 6" id="KW-1133">Transmembrane helix</keyword>
<feature type="compositionally biased region" description="Low complexity" evidence="5">
    <location>
        <begin position="1"/>
        <end position="28"/>
    </location>
</feature>
<feature type="transmembrane region" description="Helical" evidence="6">
    <location>
        <begin position="127"/>
        <end position="146"/>
    </location>
</feature>
<protein>
    <submittedName>
        <fullName evidence="8">DMT family transporter</fullName>
    </submittedName>
</protein>
<comment type="subcellular location">
    <subcellularLocation>
        <location evidence="1">Membrane</location>
        <topology evidence="1">Multi-pass membrane protein</topology>
    </subcellularLocation>
</comment>
<proteinExistence type="predicted"/>
<feature type="transmembrane region" description="Helical" evidence="6">
    <location>
        <begin position="295"/>
        <end position="314"/>
    </location>
</feature>
<feature type="transmembrane region" description="Helical" evidence="6">
    <location>
        <begin position="180"/>
        <end position="201"/>
    </location>
</feature>
<evidence type="ECO:0000313" key="8">
    <source>
        <dbReference type="EMBL" id="MDI5885456.1"/>
    </source>
</evidence>
<reference evidence="8 9" key="1">
    <citation type="submission" date="2023-04" db="EMBL/GenBank/DDBJ databases">
        <authorList>
            <person name="Otstavnykh N."/>
            <person name="Seitkalieva A."/>
            <person name="Bystritskaya E."/>
        </authorList>
    </citation>
    <scope>NUCLEOTIDE SEQUENCE [LARGE SCALE GENOMIC DNA]</scope>
    <source>
        <strain evidence="8 9">NRIC 0815</strain>
    </source>
</reference>
<keyword evidence="4 6" id="KW-0472">Membrane</keyword>
<keyword evidence="9" id="KW-1185">Reference proteome</keyword>
<organism evidence="8 9">
    <name type="scientific">Cobetia amphilecti</name>
    <dbReference type="NCBI Taxonomy" id="1055104"/>
    <lineage>
        <taxon>Bacteria</taxon>
        <taxon>Pseudomonadati</taxon>
        <taxon>Pseudomonadota</taxon>
        <taxon>Gammaproteobacteria</taxon>
        <taxon>Oceanospirillales</taxon>
        <taxon>Halomonadaceae</taxon>
        <taxon>Cobetia</taxon>
    </lineage>
</organism>
<feature type="domain" description="EamA" evidence="7">
    <location>
        <begin position="37"/>
        <end position="167"/>
    </location>
</feature>
<feature type="region of interest" description="Disordered" evidence="5">
    <location>
        <begin position="1"/>
        <end position="29"/>
    </location>
</feature>